<keyword evidence="2" id="KW-0694">RNA-binding</keyword>
<dbReference type="GO" id="GO:0071035">
    <property type="term" value="P:nuclear polyadenylation-dependent rRNA catabolic process"/>
    <property type="evidence" value="ECO:0007669"/>
    <property type="project" value="TreeGrafter"/>
</dbReference>
<comment type="caution">
    <text evidence="4">The sequence shown here is derived from an EMBL/GenBank/DDBJ whole genome shotgun (WGS) entry which is preliminary data.</text>
</comment>
<evidence type="ECO:0000313" key="4">
    <source>
        <dbReference type="EMBL" id="CAF1628533.1"/>
    </source>
</evidence>
<dbReference type="GO" id="GO:0071038">
    <property type="term" value="P:TRAMP-dependent tRNA surveillance pathway"/>
    <property type="evidence" value="ECO:0007669"/>
    <property type="project" value="TreeGrafter"/>
</dbReference>
<dbReference type="PANTHER" id="PTHR21321:SF1">
    <property type="entry name" value="EXOSOME COMPLEX COMPONENT RRP40"/>
    <property type="match status" value="1"/>
</dbReference>
<reference evidence="4" key="1">
    <citation type="submission" date="2021-02" db="EMBL/GenBank/DDBJ databases">
        <authorList>
            <person name="Nowell W R."/>
        </authorList>
    </citation>
    <scope>NUCLEOTIDE SEQUENCE</scope>
</reference>
<dbReference type="Proteomes" id="UP000663855">
    <property type="component" value="Unassembled WGS sequence"/>
</dbReference>
<evidence type="ECO:0000256" key="2">
    <source>
        <dbReference type="ARBA" id="ARBA00022884"/>
    </source>
</evidence>
<dbReference type="GO" id="GO:0034475">
    <property type="term" value="P:U4 snRNA 3'-end processing"/>
    <property type="evidence" value="ECO:0007669"/>
    <property type="project" value="TreeGrafter"/>
</dbReference>
<dbReference type="EMBL" id="CAJOBJ010047147">
    <property type="protein sequence ID" value="CAF4356032.1"/>
    <property type="molecule type" value="Genomic_DNA"/>
</dbReference>
<evidence type="ECO:0000313" key="5">
    <source>
        <dbReference type="EMBL" id="CAF4356032.1"/>
    </source>
</evidence>
<sequence>MTKHPYLLPGERDSSSAIVHTHGINRNPPIHSSQQALQHNFISIPRIYEPKERDFVIGIIIVRTPDLFLVDINGVESAILPMTSFDQGRIPSRGAMNRLSVVYAHVVRTDSWTQTQLSCQSLDHSKRKNDFGLIEQGHLIRCSLGLCEKLQHSQLINQLTHIIKNLRIRITRNGFVWYTTDTINSMIAVKNVLYKHEHENNISHLINCYQLLMAKLQQQDDSLMQVKQQKPKLVKKEVEIKKIEQPKTSDAVTRLLHQVIKDVLNKIIDDIENNENR</sequence>
<protein>
    <submittedName>
        <fullName evidence="4">Uncharacterized protein</fullName>
    </submittedName>
</protein>
<dbReference type="Proteomes" id="UP000681720">
    <property type="component" value="Unassembled WGS sequence"/>
</dbReference>
<dbReference type="EMBL" id="CAJNOV010018485">
    <property type="protein sequence ID" value="CAF1620489.1"/>
    <property type="molecule type" value="Genomic_DNA"/>
</dbReference>
<dbReference type="PANTHER" id="PTHR21321">
    <property type="entry name" value="PNAS-3 RELATED"/>
    <property type="match status" value="1"/>
</dbReference>
<dbReference type="GO" id="GO:0071051">
    <property type="term" value="P:poly(A)-dependent snoRNA 3'-end processing"/>
    <property type="evidence" value="ECO:0007669"/>
    <property type="project" value="TreeGrafter"/>
</dbReference>
<evidence type="ECO:0000313" key="6">
    <source>
        <dbReference type="Proteomes" id="UP000663834"/>
    </source>
</evidence>
<dbReference type="GO" id="GO:0071034">
    <property type="term" value="P:CUT catabolic process"/>
    <property type="evidence" value="ECO:0007669"/>
    <property type="project" value="TreeGrafter"/>
</dbReference>
<gene>
    <name evidence="3" type="ORF">CJN711_LOCUS37840</name>
    <name evidence="5" type="ORF">GIL414_LOCUS28184</name>
    <name evidence="4" type="ORF">KQP761_LOCUS25741</name>
</gene>
<dbReference type="GO" id="GO:0000467">
    <property type="term" value="P:exonucleolytic trimming to generate mature 3'-end of 5.8S rRNA from tricistronic rRNA transcript (SSU-rRNA, 5.8S rRNA, LSU-rRNA)"/>
    <property type="evidence" value="ECO:0007669"/>
    <property type="project" value="TreeGrafter"/>
</dbReference>
<evidence type="ECO:0000313" key="3">
    <source>
        <dbReference type="EMBL" id="CAF1620489.1"/>
    </source>
</evidence>
<dbReference type="Gene3D" id="2.40.50.140">
    <property type="entry name" value="Nucleic acid-binding proteins"/>
    <property type="match status" value="1"/>
</dbReference>
<keyword evidence="1" id="KW-0271">Exosome</keyword>
<evidence type="ECO:0000256" key="1">
    <source>
        <dbReference type="ARBA" id="ARBA00022835"/>
    </source>
</evidence>
<accession>A0A816D1M5</accession>
<dbReference type="GO" id="GO:0000177">
    <property type="term" value="C:cytoplasmic exosome (RNase complex)"/>
    <property type="evidence" value="ECO:0007669"/>
    <property type="project" value="TreeGrafter"/>
</dbReference>
<dbReference type="SUPFAM" id="SSF50249">
    <property type="entry name" value="Nucleic acid-binding proteins"/>
    <property type="match status" value="1"/>
</dbReference>
<name>A0A816D1M5_9BILA</name>
<dbReference type="InterPro" id="IPR012340">
    <property type="entry name" value="NA-bd_OB-fold"/>
</dbReference>
<dbReference type="AlphaFoldDB" id="A0A816D1M5"/>
<dbReference type="OrthoDB" id="340500at2759"/>
<dbReference type="Gene3D" id="3.30.1370.10">
    <property type="entry name" value="K Homology domain, type 1"/>
    <property type="match status" value="1"/>
</dbReference>
<dbReference type="EMBL" id="CAJNOW010014041">
    <property type="protein sequence ID" value="CAF1628533.1"/>
    <property type="molecule type" value="Genomic_DNA"/>
</dbReference>
<dbReference type="GO" id="GO:0000176">
    <property type="term" value="C:nuclear exosome (RNase complex)"/>
    <property type="evidence" value="ECO:0007669"/>
    <property type="project" value="TreeGrafter"/>
</dbReference>
<dbReference type="InterPro" id="IPR036612">
    <property type="entry name" value="KH_dom_type_1_sf"/>
</dbReference>
<dbReference type="InterPro" id="IPR026699">
    <property type="entry name" value="Exosome_RNA_bind1/RRP40/RRP4"/>
</dbReference>
<proteinExistence type="predicted"/>
<dbReference type="Pfam" id="PF21262">
    <property type="entry name" value="RRP40_S1"/>
    <property type="match status" value="1"/>
</dbReference>
<dbReference type="Proteomes" id="UP000663834">
    <property type="component" value="Unassembled WGS sequence"/>
</dbReference>
<organism evidence="4 6">
    <name type="scientific">Rotaria magnacalcarata</name>
    <dbReference type="NCBI Taxonomy" id="392030"/>
    <lineage>
        <taxon>Eukaryota</taxon>
        <taxon>Metazoa</taxon>
        <taxon>Spiralia</taxon>
        <taxon>Gnathifera</taxon>
        <taxon>Rotifera</taxon>
        <taxon>Eurotatoria</taxon>
        <taxon>Bdelloidea</taxon>
        <taxon>Philodinida</taxon>
        <taxon>Philodinidae</taxon>
        <taxon>Rotaria</taxon>
    </lineage>
</organism>
<dbReference type="SUPFAM" id="SSF54791">
    <property type="entry name" value="Eukaryotic type KH-domain (KH-domain type I)"/>
    <property type="match status" value="1"/>
</dbReference>
<dbReference type="GO" id="GO:0003723">
    <property type="term" value="F:RNA binding"/>
    <property type="evidence" value="ECO:0007669"/>
    <property type="project" value="UniProtKB-KW"/>
</dbReference>